<feature type="transmembrane region" description="Helical" evidence="6">
    <location>
        <begin position="269"/>
        <end position="287"/>
    </location>
</feature>
<evidence type="ECO:0000256" key="4">
    <source>
        <dbReference type="ARBA" id="ARBA00022989"/>
    </source>
</evidence>
<gene>
    <name evidence="7" type="ORF">GCM10009126_10760</name>
</gene>
<organism evidence="7 8">
    <name type="scientific">Rhodanobacter caeni</name>
    <dbReference type="NCBI Taxonomy" id="657654"/>
    <lineage>
        <taxon>Bacteria</taxon>
        <taxon>Pseudomonadati</taxon>
        <taxon>Pseudomonadota</taxon>
        <taxon>Gammaproteobacteria</taxon>
        <taxon>Lysobacterales</taxon>
        <taxon>Rhodanobacteraceae</taxon>
        <taxon>Rhodanobacter</taxon>
    </lineage>
</organism>
<feature type="transmembrane region" description="Helical" evidence="6">
    <location>
        <begin position="92"/>
        <end position="109"/>
    </location>
</feature>
<name>A0ABN0UDN0_9GAMM</name>
<feature type="transmembrane region" description="Helical" evidence="6">
    <location>
        <begin position="61"/>
        <end position="80"/>
    </location>
</feature>
<dbReference type="SUPFAM" id="SSF103481">
    <property type="entry name" value="Multidrug resistance efflux transporter EmrE"/>
    <property type="match status" value="1"/>
</dbReference>
<sequence length="288" mass="30242">MIDVFLAIACSVLVSALLKLARRFAVDVGQAIAWNYAVASVLVALVLQPDAAALRHGEVPWLALVGLGLLLPTIFLALGASVRHAGIVRSDAAQRLSLLLSLPAAFVLFGESLRPAAAVGIVLGLLALAAMLWRPASPSSRPAPTDAARWLYPLLVLAGFGIIDILFKRVAQAGVPLATSLQAMFALALPVAFALALWRRRQGGARFTARSLLGGVLLGLFNFGNILFYLRGHRAMPQHPAVVFASMNIGVVALGALVGMALFRERLSRLNLAGVLLAALAIGCIALP</sequence>
<keyword evidence="5 6" id="KW-0472">Membrane</keyword>
<comment type="subcellular location">
    <subcellularLocation>
        <location evidence="1">Membrane</location>
        <topology evidence="1">Multi-pass membrane protein</topology>
    </subcellularLocation>
</comment>
<evidence type="ECO:0008006" key="9">
    <source>
        <dbReference type="Google" id="ProtNLM"/>
    </source>
</evidence>
<evidence type="ECO:0000256" key="3">
    <source>
        <dbReference type="ARBA" id="ARBA00022692"/>
    </source>
</evidence>
<dbReference type="PANTHER" id="PTHR32322">
    <property type="entry name" value="INNER MEMBRANE TRANSPORTER"/>
    <property type="match status" value="1"/>
</dbReference>
<accession>A0ABN0UDN0</accession>
<feature type="transmembrane region" description="Helical" evidence="6">
    <location>
        <begin position="211"/>
        <end position="230"/>
    </location>
</feature>
<keyword evidence="8" id="KW-1185">Reference proteome</keyword>
<dbReference type="RefSeq" id="WP_343880982.1">
    <property type="nucleotide sequence ID" value="NZ_BAAAFO010000002.1"/>
</dbReference>
<evidence type="ECO:0000313" key="8">
    <source>
        <dbReference type="Proteomes" id="UP001500657"/>
    </source>
</evidence>
<evidence type="ECO:0000256" key="6">
    <source>
        <dbReference type="SAM" id="Phobius"/>
    </source>
</evidence>
<feature type="transmembrane region" description="Helical" evidence="6">
    <location>
        <begin position="33"/>
        <end position="54"/>
    </location>
</feature>
<dbReference type="InterPro" id="IPR037185">
    <property type="entry name" value="EmrE-like"/>
</dbReference>
<keyword evidence="3 6" id="KW-0812">Transmembrane</keyword>
<evidence type="ECO:0000256" key="1">
    <source>
        <dbReference type="ARBA" id="ARBA00004141"/>
    </source>
</evidence>
<feature type="transmembrane region" description="Helical" evidence="6">
    <location>
        <begin position="147"/>
        <end position="167"/>
    </location>
</feature>
<feature type="transmembrane region" description="Helical" evidence="6">
    <location>
        <begin position="242"/>
        <end position="263"/>
    </location>
</feature>
<keyword evidence="4 6" id="KW-1133">Transmembrane helix</keyword>
<feature type="transmembrane region" description="Helical" evidence="6">
    <location>
        <begin position="116"/>
        <end position="135"/>
    </location>
</feature>
<evidence type="ECO:0000313" key="7">
    <source>
        <dbReference type="EMBL" id="GAA0247061.1"/>
    </source>
</evidence>
<evidence type="ECO:0000256" key="5">
    <source>
        <dbReference type="ARBA" id="ARBA00023136"/>
    </source>
</evidence>
<dbReference type="InterPro" id="IPR050638">
    <property type="entry name" value="AA-Vitamin_Transporters"/>
</dbReference>
<evidence type="ECO:0000256" key="2">
    <source>
        <dbReference type="ARBA" id="ARBA00007362"/>
    </source>
</evidence>
<dbReference type="PANTHER" id="PTHR32322:SF2">
    <property type="entry name" value="EAMA DOMAIN-CONTAINING PROTEIN"/>
    <property type="match status" value="1"/>
</dbReference>
<comment type="caution">
    <text evidence="7">The sequence shown here is derived from an EMBL/GenBank/DDBJ whole genome shotgun (WGS) entry which is preliminary data.</text>
</comment>
<protein>
    <recommendedName>
        <fullName evidence="9">EamA domain-containing protein</fullName>
    </recommendedName>
</protein>
<feature type="transmembrane region" description="Helical" evidence="6">
    <location>
        <begin position="179"/>
        <end position="199"/>
    </location>
</feature>
<reference evidence="7 8" key="1">
    <citation type="journal article" date="2019" name="Int. J. Syst. Evol. Microbiol.">
        <title>The Global Catalogue of Microorganisms (GCM) 10K type strain sequencing project: providing services to taxonomists for standard genome sequencing and annotation.</title>
        <authorList>
            <consortium name="The Broad Institute Genomics Platform"/>
            <consortium name="The Broad Institute Genome Sequencing Center for Infectious Disease"/>
            <person name="Wu L."/>
            <person name="Ma J."/>
        </authorList>
    </citation>
    <scope>NUCLEOTIDE SEQUENCE [LARGE SCALE GENOMIC DNA]</scope>
    <source>
        <strain evidence="7 8">JCM 16242</strain>
    </source>
</reference>
<dbReference type="Proteomes" id="UP001500657">
    <property type="component" value="Unassembled WGS sequence"/>
</dbReference>
<dbReference type="EMBL" id="BAAAFO010000002">
    <property type="protein sequence ID" value="GAA0247061.1"/>
    <property type="molecule type" value="Genomic_DNA"/>
</dbReference>
<proteinExistence type="inferred from homology"/>
<comment type="similarity">
    <text evidence="2">Belongs to the EamA transporter family.</text>
</comment>